<dbReference type="Gene3D" id="3.40.50.150">
    <property type="entry name" value="Vaccinia Virus protein VP39"/>
    <property type="match status" value="1"/>
</dbReference>
<dbReference type="GO" id="GO:0016757">
    <property type="term" value="F:glycosyltransferase activity"/>
    <property type="evidence" value="ECO:0007669"/>
    <property type="project" value="UniProtKB-KW"/>
</dbReference>
<protein>
    <submittedName>
        <fullName evidence="3">Glycosyltransferase</fullName>
        <ecNumber evidence="3">2.4.-.-</ecNumber>
    </submittedName>
</protein>
<feature type="domain" description="Spore protein YkvP/CgeB glycosyl transferase-like" evidence="2">
    <location>
        <begin position="837"/>
        <end position="965"/>
    </location>
</feature>
<dbReference type="SUPFAM" id="SSF53335">
    <property type="entry name" value="S-adenosyl-L-methionine-dependent methyltransferases"/>
    <property type="match status" value="1"/>
</dbReference>
<dbReference type="SUPFAM" id="SSF53756">
    <property type="entry name" value="UDP-Glycosyltransferase/glycogen phosphorylase"/>
    <property type="match status" value="1"/>
</dbReference>
<name>A0ABV9D443_9GAMM</name>
<dbReference type="Gene3D" id="3.40.50.2000">
    <property type="entry name" value="Glycogen Phosphorylase B"/>
    <property type="match status" value="1"/>
</dbReference>
<keyword evidence="3" id="KW-0328">Glycosyltransferase</keyword>
<feature type="coiled-coil region" evidence="1">
    <location>
        <begin position="373"/>
        <end position="518"/>
    </location>
</feature>
<evidence type="ECO:0000313" key="3">
    <source>
        <dbReference type="EMBL" id="MFC4539797.1"/>
    </source>
</evidence>
<dbReference type="Proteomes" id="UP001596030">
    <property type="component" value="Unassembled WGS sequence"/>
</dbReference>
<evidence type="ECO:0000313" key="4">
    <source>
        <dbReference type="Proteomes" id="UP001596030"/>
    </source>
</evidence>
<dbReference type="InterPro" id="IPR029063">
    <property type="entry name" value="SAM-dependent_MTases_sf"/>
</dbReference>
<dbReference type="Pfam" id="PF13524">
    <property type="entry name" value="Glyco_trans_1_2"/>
    <property type="match status" value="1"/>
</dbReference>
<gene>
    <name evidence="3" type="ORF">ACFO0U_13550</name>
</gene>
<dbReference type="Gene3D" id="1.20.5.170">
    <property type="match status" value="1"/>
</dbReference>
<keyword evidence="1" id="KW-0175">Coiled coil</keyword>
<dbReference type="Pfam" id="PF13489">
    <property type="entry name" value="Methyltransf_23"/>
    <property type="match status" value="1"/>
</dbReference>
<comment type="caution">
    <text evidence="3">The sequence shown here is derived from an EMBL/GenBank/DDBJ whole genome shotgun (WGS) entry which is preliminary data.</text>
</comment>
<dbReference type="InterPro" id="IPR055259">
    <property type="entry name" value="YkvP/CgeB_Glyco_trans-like"/>
</dbReference>
<evidence type="ECO:0000259" key="2">
    <source>
        <dbReference type="Pfam" id="PF13524"/>
    </source>
</evidence>
<dbReference type="EMBL" id="JBHSEU010000021">
    <property type="protein sequence ID" value="MFC4539797.1"/>
    <property type="molecule type" value="Genomic_DNA"/>
</dbReference>
<dbReference type="EC" id="2.4.-.-" evidence="3"/>
<dbReference type="CDD" id="cd02440">
    <property type="entry name" value="AdoMet_MTases"/>
    <property type="match status" value="1"/>
</dbReference>
<accession>A0ABV9D443</accession>
<sequence>MEKMNLKNELSDYLDELGLKGHCWVIGGDESLQQVLSTRFPAGALHLGVPEDSEALAQCSVLILNASKNKSIEEIFTQLADSDARPVVILLENSSLPGSVQDKLHALGYKLPPVQPKGYSFYVTESADLSHKKYFDVAGYWENRYSAGRNSGAGSYGRLARFKAHFLNNFVRQNEIKSVLEIGCGDGGQLSLADYPQYTGLDISPTAIEHCRRIFAHDSSKRFEVYDPENFNPETVKAELVLSLDVIYHLSNDEVYKYYLDHLFEASARFVVIYSNSSSEEGSRLGINESANYVRFRDVLEDVERWQPAWNLVNAVPNSYPFSAINPSNTSFADFFVFEKLSEDKSESHSPVDRERFASDKIINTLMVFDENYKSLTDDVASANKKIDKLTKAVREVDKTQHLQESLDQANQKVFLLQDELRIAREECHELNLQCREVRQQESILEERLAVADNELSEANEQCSKCQEKNQALEAKLSGLNADFQGISTQHHEISARYRAANAKYRNVSQELSALKSSKAYKSGLYIKEASKSWKGAVKLPVRLWRLRKSKRDTSGLRIQLREGLRYVKWRAVVPLATRMGIPRHRVAYITLPKAIERHLGRAKPASTAPNRDTVAKTLKTNSTEISFTPPSAAAQEISILGWPAPPDNDKPLVLAVMDEFTEGCFGSDVRLLQPRPDNWYGLAKKYPPALVFIESAWKGNGGSWQYRVGSYSNKPGQELEQMASWARQEKVPTVFWNKEDPVHHDKFMEAAGLADHIFTTDQNMVDSYKKRTGNQSVHALPFAAQPALHKPAPLRGRLQKSCFAGSWYGNRHAERGESMKWLLATANKHGLEIFDRNHGTGIFPFPEEYQDGIRGSLPYLELCKEYARYRVFLNVNSVTDSPTMFSRRVFELMACGTPVVSTYAKGIENLFESEAVWLVNSQEEADEAIHTLMTDDAEWRRRSLAGIREVFSGHTYAHRLNNIFEIIGLDERIETTPKLMLLARAEQHAEVEQLASFAEGQDYRNFHLLIKSTHNLNKNELNLPDHVQLVTADELEKYVEQGEKEGFRGIGWISSNHAYGSNYLQDLANAMIYQPEANGWAKACDEDAFAYDVETRLTAAIWRPEVFHKEWLKSEDCTLSSSSLFCTDTDEFQADH</sequence>
<keyword evidence="3" id="KW-0808">Transferase</keyword>
<dbReference type="RefSeq" id="WP_246969755.1">
    <property type="nucleotide sequence ID" value="NZ_JAKGAN010000002.1"/>
</dbReference>
<keyword evidence="4" id="KW-1185">Reference proteome</keyword>
<organism evidence="3 4">
    <name type="scientific">Chromohalobacter sarecensis</name>
    <dbReference type="NCBI Taxonomy" id="245294"/>
    <lineage>
        <taxon>Bacteria</taxon>
        <taxon>Pseudomonadati</taxon>
        <taxon>Pseudomonadota</taxon>
        <taxon>Gammaproteobacteria</taxon>
        <taxon>Oceanospirillales</taxon>
        <taxon>Halomonadaceae</taxon>
        <taxon>Chromohalobacter</taxon>
    </lineage>
</organism>
<reference evidence="4" key="1">
    <citation type="journal article" date="2019" name="Int. J. Syst. Evol. Microbiol.">
        <title>The Global Catalogue of Microorganisms (GCM) 10K type strain sequencing project: providing services to taxonomists for standard genome sequencing and annotation.</title>
        <authorList>
            <consortium name="The Broad Institute Genomics Platform"/>
            <consortium name="The Broad Institute Genome Sequencing Center for Infectious Disease"/>
            <person name="Wu L."/>
            <person name="Ma J."/>
        </authorList>
    </citation>
    <scope>NUCLEOTIDE SEQUENCE [LARGE SCALE GENOMIC DNA]</scope>
    <source>
        <strain evidence="4">CGMCC 1.12121</strain>
    </source>
</reference>
<proteinExistence type="predicted"/>
<evidence type="ECO:0000256" key="1">
    <source>
        <dbReference type="SAM" id="Coils"/>
    </source>
</evidence>